<evidence type="ECO:0000256" key="1">
    <source>
        <dbReference type="SAM" id="Coils"/>
    </source>
</evidence>
<accession>A0A0F9ACG1</accession>
<reference evidence="2" key="1">
    <citation type="journal article" date="2015" name="Nature">
        <title>Complex archaea that bridge the gap between prokaryotes and eukaryotes.</title>
        <authorList>
            <person name="Spang A."/>
            <person name="Saw J.H."/>
            <person name="Jorgensen S.L."/>
            <person name="Zaremba-Niedzwiedzka K."/>
            <person name="Martijn J."/>
            <person name="Lind A.E."/>
            <person name="van Eijk R."/>
            <person name="Schleper C."/>
            <person name="Guy L."/>
            <person name="Ettema T.J."/>
        </authorList>
    </citation>
    <scope>NUCLEOTIDE SEQUENCE</scope>
</reference>
<gene>
    <name evidence="2" type="ORF">LCGC14_2588030</name>
</gene>
<keyword evidence="1" id="KW-0175">Coiled coil</keyword>
<evidence type="ECO:0000313" key="2">
    <source>
        <dbReference type="EMBL" id="KKL07239.1"/>
    </source>
</evidence>
<comment type="caution">
    <text evidence="2">The sequence shown here is derived from an EMBL/GenBank/DDBJ whole genome shotgun (WGS) entry which is preliminary data.</text>
</comment>
<dbReference type="EMBL" id="LAZR01043369">
    <property type="protein sequence ID" value="KKL07239.1"/>
    <property type="molecule type" value="Genomic_DNA"/>
</dbReference>
<organism evidence="2">
    <name type="scientific">marine sediment metagenome</name>
    <dbReference type="NCBI Taxonomy" id="412755"/>
    <lineage>
        <taxon>unclassified sequences</taxon>
        <taxon>metagenomes</taxon>
        <taxon>ecological metagenomes</taxon>
    </lineage>
</organism>
<feature type="non-terminal residue" evidence="2">
    <location>
        <position position="1"/>
    </location>
</feature>
<name>A0A0F9ACG1_9ZZZZ</name>
<feature type="coiled-coil region" evidence="1">
    <location>
        <begin position="5"/>
        <end position="50"/>
    </location>
</feature>
<protein>
    <submittedName>
        <fullName evidence="2">Uncharacterized protein</fullName>
    </submittedName>
</protein>
<proteinExistence type="predicted"/>
<sequence>QWEAMLALEKYIADLQAKIAAADRKETGRIADLQAEIDRATLAQNQLQFEASLAFEVEKFGLSQDEFDFRVEQFRQQFGLQKEQFDFTKESFAKDFGLRREQFDKDFGLRERQFEQAQFEFGEQFGLEKERFGLERTLAEAELAANPSDFVALQLYKRSLEEQGIVAPSGQGSLEDENIQDLFSLVLGLEGEPTQGTGQFGVGIPTPGAISRQQAGQFTESDLALLDSFLRGGVDVGEGEFAGINPDDFFQEVQEGFIPTIDEAQGLTEVRF</sequence>
<dbReference type="AlphaFoldDB" id="A0A0F9ACG1"/>